<dbReference type="Proteomes" id="UP000448292">
    <property type="component" value="Unassembled WGS sequence"/>
</dbReference>
<dbReference type="PANTHER" id="PTHR43545:SF6">
    <property type="entry name" value="FORMATE DEHYDROGENASE, NITRATE-INDUCIBLE, IRON-SULFUR SUBUNIT"/>
    <property type="match status" value="1"/>
</dbReference>
<dbReference type="InterPro" id="IPR051555">
    <property type="entry name" value="FDH_Electron_Transfer_Unit"/>
</dbReference>
<gene>
    <name evidence="8" type="ORF">DPQ33_12030</name>
</gene>
<feature type="domain" description="4Fe-4S ferredoxin-type" evidence="7">
    <location>
        <begin position="3"/>
        <end position="33"/>
    </location>
</feature>
<comment type="caution">
    <text evidence="8">The sequence shown here is derived from an EMBL/GenBank/DDBJ whole genome shotgun (WGS) entry which is preliminary data.</text>
</comment>
<evidence type="ECO:0000256" key="5">
    <source>
        <dbReference type="ARBA" id="ARBA00023004"/>
    </source>
</evidence>
<proteinExistence type="predicted"/>
<accession>A0A7M3MCV4</accession>
<dbReference type="Gene3D" id="3.30.70.20">
    <property type="match status" value="2"/>
</dbReference>
<dbReference type="GO" id="GO:0015944">
    <property type="term" value="P:formate oxidation"/>
    <property type="evidence" value="ECO:0007669"/>
    <property type="project" value="InterPro"/>
</dbReference>
<evidence type="ECO:0000313" key="9">
    <source>
        <dbReference type="Proteomes" id="UP000448292"/>
    </source>
</evidence>
<dbReference type="PANTHER" id="PTHR43545">
    <property type="entry name" value="FORMATE DEHYDROGENASE, NITRATE-INDUCIBLE, IRON-SULFUR SUBUNIT"/>
    <property type="match status" value="1"/>
</dbReference>
<sequence length="245" mass="27511">MPKAFFIDTSRCTACRGCQLACKEWHELPTNKTKQRGTHQNPPDLNPGNYKLVRFNEHMDDIGVVRWNFFPDQCRHCVVPPCKEVADMILEGAILRDDTTGAVLFTDKTKQLSADDAQVVRESCPYDIPRRNEETGLMSKCTMCFERVTSGMLPACVKVCPTGTMNFGEREAMLELANKRLAEVKKTFPNAMLADPDFTSAIFLLTDAPENYHTYAVAAAPEPMDRKRFLAGLGKPLRRVFANLG</sequence>
<evidence type="ECO:0000256" key="3">
    <source>
        <dbReference type="ARBA" id="ARBA00022723"/>
    </source>
</evidence>
<keyword evidence="6" id="KW-0411">Iron-sulfur</keyword>
<evidence type="ECO:0000256" key="1">
    <source>
        <dbReference type="ARBA" id="ARBA00004196"/>
    </source>
</evidence>
<evidence type="ECO:0000259" key="7">
    <source>
        <dbReference type="PROSITE" id="PS51379"/>
    </source>
</evidence>
<dbReference type="AlphaFoldDB" id="A0A7M3MCV4"/>
<keyword evidence="5" id="KW-0408">Iron</keyword>
<protein>
    <submittedName>
        <fullName evidence="8">Formate dehydrogenase</fullName>
    </submittedName>
</protein>
<dbReference type="PROSITE" id="PS51379">
    <property type="entry name" value="4FE4S_FER_2"/>
    <property type="match status" value="1"/>
</dbReference>
<dbReference type="InterPro" id="IPR014603">
    <property type="entry name" value="Formate_DH_Fe-S_su"/>
</dbReference>
<dbReference type="OrthoDB" id="9789030at2"/>
<dbReference type="GO" id="GO:0046872">
    <property type="term" value="F:metal ion binding"/>
    <property type="evidence" value="ECO:0007669"/>
    <property type="project" value="UniProtKB-KW"/>
</dbReference>
<dbReference type="EMBL" id="QMIE01000011">
    <property type="protein sequence ID" value="TVM16348.1"/>
    <property type="molecule type" value="Genomic_DNA"/>
</dbReference>
<evidence type="ECO:0000256" key="2">
    <source>
        <dbReference type="ARBA" id="ARBA00022485"/>
    </source>
</evidence>
<evidence type="ECO:0000256" key="4">
    <source>
        <dbReference type="ARBA" id="ARBA00022737"/>
    </source>
</evidence>
<evidence type="ECO:0000256" key="6">
    <source>
        <dbReference type="ARBA" id="ARBA00023014"/>
    </source>
</evidence>
<dbReference type="SUPFAM" id="SSF54862">
    <property type="entry name" value="4Fe-4S ferredoxins"/>
    <property type="match status" value="1"/>
</dbReference>
<dbReference type="PIRSF" id="PIRSF036298">
    <property type="entry name" value="FDH_4Fe4S"/>
    <property type="match status" value="1"/>
</dbReference>
<dbReference type="GO" id="GO:0045333">
    <property type="term" value="P:cellular respiration"/>
    <property type="evidence" value="ECO:0007669"/>
    <property type="project" value="InterPro"/>
</dbReference>
<dbReference type="CDD" id="cd10559">
    <property type="entry name" value="W-FDH"/>
    <property type="match status" value="1"/>
</dbReference>
<name>A0A7M3MCV4_9BACT</name>
<keyword evidence="9" id="KW-1185">Reference proteome</keyword>
<keyword evidence="3" id="KW-0479">Metal-binding</keyword>
<dbReference type="GO" id="GO:0051539">
    <property type="term" value="F:4 iron, 4 sulfur cluster binding"/>
    <property type="evidence" value="ECO:0007669"/>
    <property type="project" value="UniProtKB-KW"/>
</dbReference>
<dbReference type="RefSeq" id="WP_144303472.1">
    <property type="nucleotide sequence ID" value="NZ_QMIE01000011.1"/>
</dbReference>
<organism evidence="8 9">
    <name type="scientific">Oceanidesulfovibrio indonesiensis</name>
    <dbReference type="NCBI Taxonomy" id="54767"/>
    <lineage>
        <taxon>Bacteria</taxon>
        <taxon>Pseudomonadati</taxon>
        <taxon>Thermodesulfobacteriota</taxon>
        <taxon>Desulfovibrionia</taxon>
        <taxon>Desulfovibrionales</taxon>
        <taxon>Desulfovibrionaceae</taxon>
        <taxon>Oceanidesulfovibrio</taxon>
    </lineage>
</organism>
<reference evidence="8 9" key="1">
    <citation type="submission" date="2018-06" db="EMBL/GenBank/DDBJ databases">
        <title>Complete genome of Desulfovibrio indonesiensis P37SLT.</title>
        <authorList>
            <person name="Crispim J.S."/>
            <person name="Vidigal P.M.P."/>
            <person name="Silva L.C.F."/>
            <person name="Laguardia C.N."/>
            <person name="Araujo L.C."/>
            <person name="Dias R.S."/>
            <person name="Sousa M.P."/>
            <person name="Paula S.O."/>
            <person name="Silva C."/>
        </authorList>
    </citation>
    <scope>NUCLEOTIDE SEQUENCE [LARGE SCALE GENOMIC DNA]</scope>
    <source>
        <strain evidence="8 9">P37SLT</strain>
    </source>
</reference>
<keyword evidence="2" id="KW-0004">4Fe-4S</keyword>
<dbReference type="Pfam" id="PF13247">
    <property type="entry name" value="Fer4_11"/>
    <property type="match status" value="1"/>
</dbReference>
<keyword evidence="4" id="KW-0677">Repeat</keyword>
<evidence type="ECO:0000313" key="8">
    <source>
        <dbReference type="EMBL" id="TVM16348.1"/>
    </source>
</evidence>
<comment type="subcellular location">
    <subcellularLocation>
        <location evidence="1">Cell envelope</location>
    </subcellularLocation>
</comment>
<dbReference type="GO" id="GO:0030313">
    <property type="term" value="C:cell envelope"/>
    <property type="evidence" value="ECO:0007669"/>
    <property type="project" value="UniProtKB-SubCell"/>
</dbReference>
<dbReference type="InterPro" id="IPR017896">
    <property type="entry name" value="4Fe4S_Fe-S-bd"/>
</dbReference>